<evidence type="ECO:0000313" key="4">
    <source>
        <dbReference type="EMBL" id="GAB0058875.1"/>
    </source>
</evidence>
<dbReference type="InterPro" id="IPR052753">
    <property type="entry name" value="Rbr2/Nigerythrin"/>
</dbReference>
<dbReference type="PANTHER" id="PTHR33746">
    <property type="entry name" value="RUBRERYTHRIN"/>
    <property type="match status" value="1"/>
</dbReference>
<dbReference type="InterPro" id="IPR012347">
    <property type="entry name" value="Ferritin-like"/>
</dbReference>
<protein>
    <submittedName>
        <fullName evidence="4">Rubrerythrin-2</fullName>
        <ecNumber evidence="4">1.11.1.1</ecNumber>
    </submittedName>
</protein>
<name>A0ABQ0CDB6_9PROT</name>
<dbReference type="GO" id="GO:0016692">
    <property type="term" value="F:NADH peroxidase activity"/>
    <property type="evidence" value="ECO:0007669"/>
    <property type="project" value="UniProtKB-EC"/>
</dbReference>
<sequence length="166" mass="17954">METKQNLKTAFAGESQANRKYLAFAQQAEREGYPVIAGLFRAVAEAETIHAHTHLRNLGGVGDTLTNLTEAVAGENYEVNQMYPGMVATAEAEGETRAAQGMRYAMEVEKIHGQLFEQAIAALRGGKDLAADSFHICPVCGHTEFGPPPERCPVCNAKGSSYILVR</sequence>
<evidence type="ECO:0000256" key="1">
    <source>
        <dbReference type="ARBA" id="ARBA00022448"/>
    </source>
</evidence>
<evidence type="ECO:0000259" key="3">
    <source>
        <dbReference type="PROSITE" id="PS50905"/>
    </source>
</evidence>
<dbReference type="Pfam" id="PF02915">
    <property type="entry name" value="Rubrerythrin"/>
    <property type="match status" value="1"/>
</dbReference>
<dbReference type="InterPro" id="IPR009040">
    <property type="entry name" value="Ferritin-like_diiron"/>
</dbReference>
<keyword evidence="5" id="KW-1185">Reference proteome</keyword>
<evidence type="ECO:0000313" key="5">
    <source>
        <dbReference type="Proteomes" id="UP001628193"/>
    </source>
</evidence>
<organism evidence="4 5">
    <name type="scientific">Candidatus Magnetaquiglobus chichijimensis</name>
    <dbReference type="NCBI Taxonomy" id="3141448"/>
    <lineage>
        <taxon>Bacteria</taxon>
        <taxon>Pseudomonadati</taxon>
        <taxon>Pseudomonadota</taxon>
        <taxon>Magnetococcia</taxon>
        <taxon>Magnetococcales</taxon>
        <taxon>Candidatus Magnetaquicoccaceae</taxon>
        <taxon>Candidatus Magnetaquiglobus</taxon>
    </lineage>
</organism>
<dbReference type="PANTHER" id="PTHR33746:SF4">
    <property type="entry name" value="RUBRERYTHRIN"/>
    <property type="match status" value="1"/>
</dbReference>
<keyword evidence="2" id="KW-0249">Electron transport</keyword>
<dbReference type="Proteomes" id="UP001628193">
    <property type="component" value="Unassembled WGS sequence"/>
</dbReference>
<dbReference type="PROSITE" id="PS50905">
    <property type="entry name" value="FERRITIN_LIKE"/>
    <property type="match status" value="1"/>
</dbReference>
<comment type="caution">
    <text evidence="4">The sequence shown here is derived from an EMBL/GenBank/DDBJ whole genome shotgun (WGS) entry which is preliminary data.</text>
</comment>
<dbReference type="Gene3D" id="2.20.28.10">
    <property type="match status" value="1"/>
</dbReference>
<dbReference type="Gene3D" id="1.20.1260.10">
    <property type="match status" value="1"/>
</dbReference>
<dbReference type="InterPro" id="IPR048574">
    <property type="entry name" value="RUBY_RBDX"/>
</dbReference>
<keyword evidence="4" id="KW-0575">Peroxidase</keyword>
<evidence type="ECO:0000256" key="2">
    <source>
        <dbReference type="ARBA" id="ARBA00022982"/>
    </source>
</evidence>
<dbReference type="EMBL" id="BAAFGK010000005">
    <property type="protein sequence ID" value="GAB0058875.1"/>
    <property type="molecule type" value="Genomic_DNA"/>
</dbReference>
<feature type="domain" description="Ferritin-like diiron" evidence="3">
    <location>
        <begin position="1"/>
        <end position="127"/>
    </location>
</feature>
<keyword evidence="4" id="KW-0560">Oxidoreductase</keyword>
<dbReference type="RefSeq" id="WP_420906594.1">
    <property type="nucleotide sequence ID" value="NZ_BAAFGK010000005.1"/>
</dbReference>
<dbReference type="SUPFAM" id="SSF47240">
    <property type="entry name" value="Ferritin-like"/>
    <property type="match status" value="1"/>
</dbReference>
<dbReference type="Pfam" id="PF21349">
    <property type="entry name" value="RUBY_RBDX"/>
    <property type="match status" value="1"/>
</dbReference>
<reference evidence="4 5" key="1">
    <citation type="submission" date="2024-09" db="EMBL/GenBank/DDBJ databases">
        <title>Draft genome sequence of Candidatus Magnetaquicoccaceae bacterium FCR-1.</title>
        <authorList>
            <person name="Shimoshige H."/>
            <person name="Shimamura S."/>
            <person name="Taoka A."/>
            <person name="Kobayashi H."/>
            <person name="Maekawa T."/>
        </authorList>
    </citation>
    <scope>NUCLEOTIDE SEQUENCE [LARGE SCALE GENOMIC DNA]</scope>
    <source>
        <strain evidence="4 5">FCR-1</strain>
    </source>
</reference>
<proteinExistence type="predicted"/>
<dbReference type="CDD" id="cd01041">
    <property type="entry name" value="Rubrerythrin"/>
    <property type="match status" value="1"/>
</dbReference>
<keyword evidence="1" id="KW-0813">Transport</keyword>
<dbReference type="InterPro" id="IPR009078">
    <property type="entry name" value="Ferritin-like_SF"/>
</dbReference>
<accession>A0ABQ0CDB6</accession>
<dbReference type="SUPFAM" id="SSF57802">
    <property type="entry name" value="Rubredoxin-like"/>
    <property type="match status" value="1"/>
</dbReference>
<dbReference type="EC" id="1.11.1.1" evidence="4"/>
<dbReference type="InterPro" id="IPR003251">
    <property type="entry name" value="Rr_diiron-bd_dom"/>
</dbReference>
<gene>
    <name evidence="4" type="primary">rbr2</name>
    <name evidence="4" type="ORF">SIID45300_03233</name>
</gene>